<evidence type="ECO:0000313" key="9">
    <source>
        <dbReference type="Proteomes" id="UP000253314"/>
    </source>
</evidence>
<evidence type="ECO:0000313" key="8">
    <source>
        <dbReference type="EMBL" id="RBW67537.1"/>
    </source>
</evidence>
<name>A0A366XNQ4_9BACI</name>
<dbReference type="RefSeq" id="WP_113808299.1">
    <property type="nucleotide sequence ID" value="NZ_QOCW01000035.1"/>
</dbReference>
<reference evidence="8 9" key="1">
    <citation type="submission" date="2018-07" db="EMBL/GenBank/DDBJ databases">
        <title>Lottiidibacillus patelloidae gen. nov., sp. nov., isolated from the intestinal tract of a marine limpet and the reclassification of B. taeanensis BH030017T, B. algicola KMM 3737T and B. hwajinpoensis SW-72T as genus Lottiidibacillus.</title>
        <authorList>
            <person name="Liu R."/>
            <person name="Huang Z."/>
        </authorList>
    </citation>
    <scope>NUCLEOTIDE SEQUENCE [LARGE SCALE GENOMIC DNA]</scope>
    <source>
        <strain evidence="8 9">BH030017</strain>
    </source>
</reference>
<evidence type="ECO:0000259" key="6">
    <source>
        <dbReference type="Pfam" id="PF03755"/>
    </source>
</evidence>
<keyword evidence="3" id="KW-0255">Endonuclease</keyword>
<dbReference type="GO" id="GO:0016787">
    <property type="term" value="F:hydrolase activity"/>
    <property type="evidence" value="ECO:0007669"/>
    <property type="project" value="UniProtKB-KW"/>
</dbReference>
<evidence type="ECO:0000256" key="1">
    <source>
        <dbReference type="ARBA" id="ARBA00001968"/>
    </source>
</evidence>
<gene>
    <name evidence="8" type="ORF">DS031_21700</name>
</gene>
<accession>A0A366XNQ4</accession>
<dbReference type="AlphaFoldDB" id="A0A366XNQ4"/>
<keyword evidence="2" id="KW-0540">Nuclease</keyword>
<feature type="domain" description="Endoribonuclease YicC-like C-terminal" evidence="7">
    <location>
        <begin position="176"/>
        <end position="293"/>
    </location>
</feature>
<dbReference type="Pfam" id="PF03755">
    <property type="entry name" value="YicC-like_N"/>
    <property type="match status" value="1"/>
</dbReference>
<feature type="domain" description="Endoribonuclease YicC-like N-terminal" evidence="6">
    <location>
        <begin position="2"/>
        <end position="155"/>
    </location>
</feature>
<dbReference type="OrthoDB" id="9771229at2"/>
<evidence type="ECO:0000256" key="5">
    <source>
        <dbReference type="ARBA" id="ARBA00035648"/>
    </source>
</evidence>
<evidence type="ECO:0000259" key="7">
    <source>
        <dbReference type="Pfam" id="PF08340"/>
    </source>
</evidence>
<protein>
    <submittedName>
        <fullName evidence="8">YicC family protein</fullName>
    </submittedName>
</protein>
<comment type="similarity">
    <text evidence="5">Belongs to the YicC/YloC family.</text>
</comment>
<dbReference type="InterPro" id="IPR005229">
    <property type="entry name" value="YicC/YloC-like"/>
</dbReference>
<evidence type="ECO:0000256" key="2">
    <source>
        <dbReference type="ARBA" id="ARBA00022722"/>
    </source>
</evidence>
<dbReference type="InterPro" id="IPR013527">
    <property type="entry name" value="YicC-like_N"/>
</dbReference>
<evidence type="ECO:0000256" key="4">
    <source>
        <dbReference type="ARBA" id="ARBA00022801"/>
    </source>
</evidence>
<proteinExistence type="inferred from homology"/>
<dbReference type="PANTHER" id="PTHR30636">
    <property type="entry name" value="UPF0701 PROTEIN YICC"/>
    <property type="match status" value="1"/>
</dbReference>
<comment type="cofactor">
    <cofactor evidence="1">
        <name>a divalent metal cation</name>
        <dbReference type="ChEBI" id="CHEBI:60240"/>
    </cofactor>
</comment>
<dbReference type="GO" id="GO:0004521">
    <property type="term" value="F:RNA endonuclease activity"/>
    <property type="evidence" value="ECO:0007669"/>
    <property type="project" value="InterPro"/>
</dbReference>
<evidence type="ECO:0000256" key="3">
    <source>
        <dbReference type="ARBA" id="ARBA00022759"/>
    </source>
</evidence>
<dbReference type="PANTHER" id="PTHR30636:SF3">
    <property type="entry name" value="UPF0701 PROTEIN YICC"/>
    <property type="match status" value="1"/>
</dbReference>
<dbReference type="Proteomes" id="UP000253314">
    <property type="component" value="Unassembled WGS sequence"/>
</dbReference>
<dbReference type="Pfam" id="PF08340">
    <property type="entry name" value="YicC-like_C"/>
    <property type="match status" value="1"/>
</dbReference>
<dbReference type="NCBIfam" id="TIGR00255">
    <property type="entry name" value="YicC/YloC family endoribonuclease"/>
    <property type="match status" value="1"/>
</dbReference>
<sequence>MIKSMTGYGRTVLETDSLYITVEMKSVNHRFTEVSLRLPRALLVFEDKIKRYINQYVQRGKVNVFIAVEGESIMKRAVEVDWGLMDQYVAILQQAKQKHHLSSSLTLEQLLQIPELFTVIEKETETEQLEHYLLQAVKEASLQLVKMRQIEGQAIFEDLAAKLTTIQKNQEDLYQYAPSVVESYRSRLQQRVNEFLNGSQVADEARILTEVAVFADKASIDEELTRLKSHVKQFYSILESGGVVGRKLDFLVQEMNREINTIGSKANDAAISQKVVDMKSELEKIREQVQNIE</sequence>
<comment type="caution">
    <text evidence="8">The sequence shown here is derived from an EMBL/GenBank/DDBJ whole genome shotgun (WGS) entry which is preliminary data.</text>
</comment>
<keyword evidence="4" id="KW-0378">Hydrolase</keyword>
<dbReference type="InterPro" id="IPR013551">
    <property type="entry name" value="YicC-like_C"/>
</dbReference>
<keyword evidence="9" id="KW-1185">Reference proteome</keyword>
<dbReference type="EMBL" id="QOCW01000035">
    <property type="protein sequence ID" value="RBW67537.1"/>
    <property type="molecule type" value="Genomic_DNA"/>
</dbReference>
<organism evidence="8 9">
    <name type="scientific">Bacillus taeanensis</name>
    <dbReference type="NCBI Taxonomy" id="273032"/>
    <lineage>
        <taxon>Bacteria</taxon>
        <taxon>Bacillati</taxon>
        <taxon>Bacillota</taxon>
        <taxon>Bacilli</taxon>
        <taxon>Bacillales</taxon>
        <taxon>Bacillaceae</taxon>
        <taxon>Bacillus</taxon>
    </lineage>
</organism>